<dbReference type="InterPro" id="IPR037483">
    <property type="entry name" value="YjjU-like"/>
</dbReference>
<evidence type="ECO:0000256" key="4">
    <source>
        <dbReference type="PROSITE-ProRule" id="PRU01161"/>
    </source>
</evidence>
<evidence type="ECO:0000256" key="1">
    <source>
        <dbReference type="ARBA" id="ARBA00022801"/>
    </source>
</evidence>
<dbReference type="Proteomes" id="UP000029444">
    <property type="component" value="Unassembled WGS sequence"/>
</dbReference>
<dbReference type="AlphaFoldDB" id="A0A095SKM5"/>
<reference evidence="6 7" key="1">
    <citation type="submission" date="2012-09" db="EMBL/GenBank/DDBJ databases">
        <title>Genome Sequence of alkane-degrading Bacterium Alcanivorax sp. 19-m-6.</title>
        <authorList>
            <person name="Lai Q."/>
            <person name="Shao Z."/>
        </authorList>
    </citation>
    <scope>NUCLEOTIDE SEQUENCE [LARGE SCALE GENOMIC DNA]</scope>
    <source>
        <strain evidence="6 7">19-m-6</strain>
    </source>
</reference>
<evidence type="ECO:0000256" key="2">
    <source>
        <dbReference type="ARBA" id="ARBA00022963"/>
    </source>
</evidence>
<feature type="active site" description="Proton acceptor" evidence="4">
    <location>
        <position position="159"/>
    </location>
</feature>
<keyword evidence="3 4" id="KW-0443">Lipid metabolism</keyword>
<keyword evidence="1 4" id="KW-0378">Hydrolase</keyword>
<dbReference type="PANTHER" id="PTHR14226">
    <property type="entry name" value="NEUROPATHY TARGET ESTERASE/SWISS CHEESE D.MELANOGASTER"/>
    <property type="match status" value="1"/>
</dbReference>
<dbReference type="Pfam" id="PF19890">
    <property type="entry name" value="DUF6363"/>
    <property type="match status" value="1"/>
</dbReference>
<dbReference type="EMBL" id="ARXV01000005">
    <property type="protein sequence ID" value="KGD65206.1"/>
    <property type="molecule type" value="Genomic_DNA"/>
</dbReference>
<dbReference type="SUPFAM" id="SSF52151">
    <property type="entry name" value="FabD/lysophospholipase-like"/>
    <property type="match status" value="1"/>
</dbReference>
<dbReference type="InterPro" id="IPR050301">
    <property type="entry name" value="NTE"/>
</dbReference>
<dbReference type="GO" id="GO:0016787">
    <property type="term" value="F:hydrolase activity"/>
    <property type="evidence" value="ECO:0007669"/>
    <property type="project" value="UniProtKB-UniRule"/>
</dbReference>
<dbReference type="eggNOG" id="COG4667">
    <property type="taxonomic scope" value="Bacteria"/>
</dbReference>
<dbReference type="STRING" id="1177154.Y5S_01640"/>
<protein>
    <recommendedName>
        <fullName evidence="5">PNPLA domain-containing protein</fullName>
    </recommendedName>
</protein>
<dbReference type="Gene3D" id="3.40.1090.10">
    <property type="entry name" value="Cytosolic phospholipase A2 catalytic domain"/>
    <property type="match status" value="2"/>
</dbReference>
<dbReference type="CDD" id="cd07208">
    <property type="entry name" value="Pat_hypo_Ecoli_yjju_like"/>
    <property type="match status" value="1"/>
</dbReference>
<gene>
    <name evidence="6" type="ORF">Y5S_01640</name>
</gene>
<dbReference type="InterPro" id="IPR045943">
    <property type="entry name" value="DUF6363"/>
</dbReference>
<sequence length="283" mass="31550">MTQRALVVEGGAMRGIFAAGVLDAFLESDYLDFDFAVGVSAGSTNLIGYLAGDHGRSKRIIMDHACRPDFISWQRFMSGGHLCDVHWLWHQSLVEVPLALDRHWQRNVPLWVVTTSVEEGSPRYFQAQPHNLNEIMTASCSIPFAYRDFPTVEGRAMTDGGLADSIPVRWAYEQGACEITVVLSRHQGYRKKPSALTPLIKPWVKDMPALYEAMLKRTAIYNDSLDFIDNPPADCRLTVIAPEADFPVSRLTTNARKLELGYQQGHWAGLQALGVELKQLSSG</sequence>
<dbReference type="GO" id="GO:0016042">
    <property type="term" value="P:lipid catabolic process"/>
    <property type="evidence" value="ECO:0007669"/>
    <property type="project" value="UniProtKB-UniRule"/>
</dbReference>
<evidence type="ECO:0000313" key="7">
    <source>
        <dbReference type="Proteomes" id="UP000029444"/>
    </source>
</evidence>
<dbReference type="InterPro" id="IPR002641">
    <property type="entry name" value="PNPLA_dom"/>
</dbReference>
<keyword evidence="2 4" id="KW-0442">Lipid degradation</keyword>
<dbReference type="RefSeq" id="WP_035232127.1">
    <property type="nucleotide sequence ID" value="NZ_ARXV01000005.1"/>
</dbReference>
<feature type="short sequence motif" description="GXSXG" evidence="4">
    <location>
        <begin position="38"/>
        <end position="42"/>
    </location>
</feature>
<dbReference type="PANTHER" id="PTHR14226:SF25">
    <property type="entry name" value="PHOSPHOESTERASE"/>
    <property type="match status" value="1"/>
</dbReference>
<evidence type="ECO:0000259" key="5">
    <source>
        <dbReference type="PROSITE" id="PS51635"/>
    </source>
</evidence>
<feature type="short sequence motif" description="DGA/G" evidence="4">
    <location>
        <begin position="159"/>
        <end position="161"/>
    </location>
</feature>
<evidence type="ECO:0000313" key="6">
    <source>
        <dbReference type="EMBL" id="KGD65206.1"/>
    </source>
</evidence>
<keyword evidence="7" id="KW-1185">Reference proteome</keyword>
<dbReference type="Pfam" id="PF01734">
    <property type="entry name" value="Patatin"/>
    <property type="match status" value="1"/>
</dbReference>
<dbReference type="OrthoDB" id="9802424at2"/>
<comment type="caution">
    <text evidence="4">Lacks conserved residue(s) required for the propagation of feature annotation.</text>
</comment>
<comment type="caution">
    <text evidence="6">The sequence shown here is derived from an EMBL/GenBank/DDBJ whole genome shotgun (WGS) entry which is preliminary data.</text>
</comment>
<evidence type="ECO:0000256" key="3">
    <source>
        <dbReference type="ARBA" id="ARBA00023098"/>
    </source>
</evidence>
<proteinExistence type="predicted"/>
<feature type="domain" description="PNPLA" evidence="5">
    <location>
        <begin position="6"/>
        <end position="172"/>
    </location>
</feature>
<dbReference type="PATRIC" id="fig|1177154.3.peg.1670"/>
<name>A0A095SKM5_9GAMM</name>
<feature type="active site" description="Nucleophile" evidence="4">
    <location>
        <position position="40"/>
    </location>
</feature>
<dbReference type="InterPro" id="IPR016035">
    <property type="entry name" value="Acyl_Trfase/lysoPLipase"/>
</dbReference>
<dbReference type="PROSITE" id="PS51635">
    <property type="entry name" value="PNPLA"/>
    <property type="match status" value="1"/>
</dbReference>
<organism evidence="6 7">
    <name type="scientific">Alcanivorax nanhaiticus</name>
    <dbReference type="NCBI Taxonomy" id="1177154"/>
    <lineage>
        <taxon>Bacteria</taxon>
        <taxon>Pseudomonadati</taxon>
        <taxon>Pseudomonadota</taxon>
        <taxon>Gammaproteobacteria</taxon>
        <taxon>Oceanospirillales</taxon>
        <taxon>Alcanivoracaceae</taxon>
        <taxon>Alcanivorax</taxon>
    </lineage>
</organism>
<accession>A0A095SKM5</accession>